<dbReference type="PANTHER" id="PTHR35567">
    <property type="entry name" value="MALATE DEHYDROGENASE (AFU_ORTHOLOGUE AFUA_2G13800)"/>
    <property type="match status" value="1"/>
</dbReference>
<name>A0A1Y1ZQ44_9PLEO</name>
<dbReference type="Pfam" id="PF11937">
    <property type="entry name" value="DUF3455"/>
    <property type="match status" value="1"/>
</dbReference>
<evidence type="ECO:0000313" key="2">
    <source>
        <dbReference type="Proteomes" id="UP000193144"/>
    </source>
</evidence>
<dbReference type="OrthoDB" id="1859733at2759"/>
<dbReference type="AlphaFoldDB" id="A0A1Y1ZQ44"/>
<evidence type="ECO:0000313" key="1">
    <source>
        <dbReference type="EMBL" id="ORY12372.1"/>
    </source>
</evidence>
<dbReference type="InterPro" id="IPR021851">
    <property type="entry name" value="DUF3455"/>
</dbReference>
<dbReference type="Proteomes" id="UP000193144">
    <property type="component" value="Unassembled WGS sequence"/>
</dbReference>
<sequence>MALALPTKPTTCDLSTVAQPSSTLAPPTGLTLKLIALGKGTQNYTCATPTSTPASNGAVAQLWDFSCSVAKNGPVPIATIGKHFFFDATTPEFDLNGLGNTRLSKKEVFTAPIPAADVPWLRLETVAAGTTSPVKMIYRLKTKGGVAPATCAGKKAGSTVTVPYEAQYWVYV</sequence>
<gene>
    <name evidence="1" type="ORF">BCR34DRAFT_482778</name>
</gene>
<proteinExistence type="predicted"/>
<evidence type="ECO:0008006" key="3">
    <source>
        <dbReference type="Google" id="ProtNLM"/>
    </source>
</evidence>
<dbReference type="PANTHER" id="PTHR35567:SF1">
    <property type="entry name" value="CONSERVED FUNGAL PROTEIN (AFU_ORTHOLOGUE AFUA_1G14230)"/>
    <property type="match status" value="1"/>
</dbReference>
<comment type="caution">
    <text evidence="1">The sequence shown here is derived from an EMBL/GenBank/DDBJ whole genome shotgun (WGS) entry which is preliminary data.</text>
</comment>
<reference evidence="1 2" key="1">
    <citation type="submission" date="2016-07" db="EMBL/GenBank/DDBJ databases">
        <title>Pervasive Adenine N6-methylation of Active Genes in Fungi.</title>
        <authorList>
            <consortium name="DOE Joint Genome Institute"/>
            <person name="Mondo S.J."/>
            <person name="Dannebaum R.O."/>
            <person name="Kuo R.C."/>
            <person name="Labutti K."/>
            <person name="Haridas S."/>
            <person name="Kuo A."/>
            <person name="Salamov A."/>
            <person name="Ahrendt S.R."/>
            <person name="Lipzen A."/>
            <person name="Sullivan W."/>
            <person name="Andreopoulos W.B."/>
            <person name="Clum A."/>
            <person name="Lindquist E."/>
            <person name="Daum C."/>
            <person name="Ramamoorthy G.K."/>
            <person name="Gryganskyi A."/>
            <person name="Culley D."/>
            <person name="Magnuson J.K."/>
            <person name="James T.Y."/>
            <person name="O'Malley M.A."/>
            <person name="Stajich J.E."/>
            <person name="Spatafora J.W."/>
            <person name="Visel A."/>
            <person name="Grigoriev I.V."/>
        </authorList>
    </citation>
    <scope>NUCLEOTIDE SEQUENCE [LARGE SCALE GENOMIC DNA]</scope>
    <source>
        <strain evidence="1 2">CBS 115471</strain>
    </source>
</reference>
<accession>A0A1Y1ZQ44</accession>
<protein>
    <recommendedName>
        <fullName evidence="3">Malate dehydrogenase</fullName>
    </recommendedName>
</protein>
<keyword evidence="2" id="KW-1185">Reference proteome</keyword>
<dbReference type="EMBL" id="MCFA01000052">
    <property type="protein sequence ID" value="ORY12372.1"/>
    <property type="molecule type" value="Genomic_DNA"/>
</dbReference>
<organism evidence="1 2">
    <name type="scientific">Clohesyomyces aquaticus</name>
    <dbReference type="NCBI Taxonomy" id="1231657"/>
    <lineage>
        <taxon>Eukaryota</taxon>
        <taxon>Fungi</taxon>
        <taxon>Dikarya</taxon>
        <taxon>Ascomycota</taxon>
        <taxon>Pezizomycotina</taxon>
        <taxon>Dothideomycetes</taxon>
        <taxon>Pleosporomycetidae</taxon>
        <taxon>Pleosporales</taxon>
        <taxon>Lindgomycetaceae</taxon>
        <taxon>Clohesyomyces</taxon>
    </lineage>
</organism>